<sequence>MLNDLRRLVFALLVTSMTIQLQALQLQELNKNPGILPIRNGVAVISRDKWIIAKVLDFTPIKEDLVSNIDRLAELDKLLKFKFEKNFTDNFIDIKKQVDYIKNLAFNKFEQIFPSIRVKRGLINPLGSLVKLITGNLDHNDALKYEKLIKEVKTKQNSNDAKLTLITETVQASNSTLKLNNNIVKLNKEIADTVKNISRGLKREHFEIQIISTYNLLFHNFQIIYAKVNEIETSFALSKLGILHQSIIESDKLISILEKISRIEKLVYTPSVANLVKIEQTINIKAYFKDNKITYLLEIPLIEGDTYIYYKLIPLPVLSHESTVIIIPKYPYLLVKGSKIRLLNQPCQEIEESSFVCTNDEKLQFVQDHCINDLITYVENVTSCTQIPVSIEKVKIQLLQPNRWILYSKNEELLTSNCIDETSHHKVHGTYILTLDESCEVQIQDIILKMHQINKEDIKYEKLPIMNLPSVYLPDQTASSKPLDLEGIDLEELKLLSLALKKSVSGKDECERAVIVVKSVSVWTLIVYILVIVLLCIIVYKYRLKYFKFCIRSSPQEENLDLKEGGVTLGDSTIAPSQQNIF</sequence>
<keyword evidence="1" id="KW-0812">Transmembrane</keyword>
<reference evidence="4" key="1">
    <citation type="submission" date="2021-12" db="EMBL/GenBank/DDBJ databases">
        <authorList>
            <person name="King R."/>
        </authorList>
    </citation>
    <scope>NUCLEOTIDE SEQUENCE</scope>
</reference>
<dbReference type="InterPro" id="IPR001387">
    <property type="entry name" value="Cro/C1-type_HTH"/>
</dbReference>
<feature type="domain" description="HTH cro/C1-type" evidence="3">
    <location>
        <begin position="260"/>
        <end position="288"/>
    </location>
</feature>
<reference evidence="4" key="2">
    <citation type="submission" date="2022-10" db="EMBL/GenBank/DDBJ databases">
        <authorList>
            <consortium name="ENA_rothamsted_submissions"/>
            <consortium name="culmorum"/>
            <person name="King R."/>
        </authorList>
    </citation>
    <scope>NUCLEOTIDE SEQUENCE</scope>
</reference>
<dbReference type="AlphaFoldDB" id="A0A9N9REI3"/>
<dbReference type="OrthoDB" id="7477382at2759"/>
<keyword evidence="5" id="KW-1185">Reference proteome</keyword>
<name>A0A9N9REI3_9NEOP</name>
<protein>
    <recommendedName>
        <fullName evidence="3">HTH cro/C1-type domain-containing protein</fullName>
    </recommendedName>
</protein>
<evidence type="ECO:0000313" key="5">
    <source>
        <dbReference type="Proteomes" id="UP001153714"/>
    </source>
</evidence>
<keyword evidence="1" id="KW-1133">Transmembrane helix</keyword>
<feature type="chain" id="PRO_5040245083" description="HTH cro/C1-type domain-containing protein" evidence="2">
    <location>
        <begin position="24"/>
        <end position="582"/>
    </location>
</feature>
<evidence type="ECO:0000313" key="4">
    <source>
        <dbReference type="EMBL" id="CAG9794632.1"/>
    </source>
</evidence>
<feature type="signal peptide" evidence="2">
    <location>
        <begin position="1"/>
        <end position="23"/>
    </location>
</feature>
<dbReference type="Proteomes" id="UP001153714">
    <property type="component" value="Chromosome 7"/>
</dbReference>
<evidence type="ECO:0000256" key="1">
    <source>
        <dbReference type="SAM" id="Phobius"/>
    </source>
</evidence>
<feature type="transmembrane region" description="Helical" evidence="1">
    <location>
        <begin position="520"/>
        <end position="540"/>
    </location>
</feature>
<dbReference type="PROSITE" id="PS50943">
    <property type="entry name" value="HTH_CROC1"/>
    <property type="match status" value="1"/>
</dbReference>
<evidence type="ECO:0000256" key="2">
    <source>
        <dbReference type="SAM" id="SignalP"/>
    </source>
</evidence>
<proteinExistence type="predicted"/>
<organism evidence="4 5">
    <name type="scientific">Diatraea saccharalis</name>
    <name type="common">sugarcane borer</name>
    <dbReference type="NCBI Taxonomy" id="40085"/>
    <lineage>
        <taxon>Eukaryota</taxon>
        <taxon>Metazoa</taxon>
        <taxon>Ecdysozoa</taxon>
        <taxon>Arthropoda</taxon>
        <taxon>Hexapoda</taxon>
        <taxon>Insecta</taxon>
        <taxon>Pterygota</taxon>
        <taxon>Neoptera</taxon>
        <taxon>Endopterygota</taxon>
        <taxon>Lepidoptera</taxon>
        <taxon>Glossata</taxon>
        <taxon>Ditrysia</taxon>
        <taxon>Pyraloidea</taxon>
        <taxon>Crambidae</taxon>
        <taxon>Crambinae</taxon>
        <taxon>Diatraea</taxon>
    </lineage>
</organism>
<keyword evidence="2" id="KW-0732">Signal</keyword>
<gene>
    <name evidence="4" type="ORF">DIATSA_LOCUS11992</name>
</gene>
<evidence type="ECO:0000259" key="3">
    <source>
        <dbReference type="PROSITE" id="PS50943"/>
    </source>
</evidence>
<accession>A0A9N9REI3</accession>
<keyword evidence="1" id="KW-0472">Membrane</keyword>
<dbReference type="EMBL" id="OU893338">
    <property type="protein sequence ID" value="CAG9794632.1"/>
    <property type="molecule type" value="Genomic_DNA"/>
</dbReference>